<name>A0A0N8GGL7_9BACI</name>
<dbReference type="PROSITE" id="PS51819">
    <property type="entry name" value="VOC"/>
    <property type="match status" value="1"/>
</dbReference>
<dbReference type="InterPro" id="IPR051785">
    <property type="entry name" value="MMCE/EMCE_epimerase"/>
</dbReference>
<dbReference type="CDD" id="cd07264">
    <property type="entry name" value="VOC_like"/>
    <property type="match status" value="1"/>
</dbReference>
<evidence type="ECO:0000313" key="3">
    <source>
        <dbReference type="EMBL" id="KPL58850.1"/>
    </source>
</evidence>
<evidence type="ECO:0000259" key="2">
    <source>
        <dbReference type="PROSITE" id="PS51819"/>
    </source>
</evidence>
<dbReference type="AlphaFoldDB" id="A0A0N8GGL7"/>
<dbReference type="InterPro" id="IPR029068">
    <property type="entry name" value="Glyas_Bleomycin-R_OHBP_Dase"/>
</dbReference>
<reference evidence="3 4" key="1">
    <citation type="submission" date="2015-08" db="EMBL/GenBank/DDBJ databases">
        <title>Draft Genome Sequence of Bacillus vietnamensis UCD-SED5.</title>
        <authorList>
            <person name="Lee R.D."/>
            <person name="Jospin G."/>
            <person name="Lang J.M."/>
            <person name="Coil D.A."/>
            <person name="Eisen J.A."/>
        </authorList>
    </citation>
    <scope>NUCLEOTIDE SEQUENCE [LARGE SCALE GENOMIC DNA]</scope>
    <source>
        <strain evidence="3 4">UCD-SED5</strain>
    </source>
</reference>
<dbReference type="PATRIC" id="fig|218284.4.peg.1009"/>
<dbReference type="EMBL" id="LIXZ01000011">
    <property type="protein sequence ID" value="KPL58850.1"/>
    <property type="molecule type" value="Genomic_DNA"/>
</dbReference>
<dbReference type="GO" id="GO:0004493">
    <property type="term" value="F:methylmalonyl-CoA epimerase activity"/>
    <property type="evidence" value="ECO:0007669"/>
    <property type="project" value="TreeGrafter"/>
</dbReference>
<dbReference type="Pfam" id="PF00903">
    <property type="entry name" value="Glyoxalase"/>
    <property type="match status" value="1"/>
</dbReference>
<evidence type="ECO:0000313" key="4">
    <source>
        <dbReference type="Proteomes" id="UP000050398"/>
    </source>
</evidence>
<protein>
    <submittedName>
        <fullName evidence="3">Bleomycin resistance protein</fullName>
    </submittedName>
</protein>
<dbReference type="OrthoDB" id="9796521at2"/>
<dbReference type="Gene3D" id="3.10.180.10">
    <property type="entry name" value="2,3-Dihydroxybiphenyl 1,2-Dioxygenase, domain 1"/>
    <property type="match status" value="1"/>
</dbReference>
<feature type="domain" description="VOC" evidence="2">
    <location>
        <begin position="2"/>
        <end position="125"/>
    </location>
</feature>
<organism evidence="3 4">
    <name type="scientific">Rossellomorea vietnamensis</name>
    <dbReference type="NCBI Taxonomy" id="218284"/>
    <lineage>
        <taxon>Bacteria</taxon>
        <taxon>Bacillati</taxon>
        <taxon>Bacillota</taxon>
        <taxon>Bacilli</taxon>
        <taxon>Bacillales</taxon>
        <taxon>Bacillaceae</taxon>
        <taxon>Rossellomorea</taxon>
    </lineage>
</organism>
<dbReference type="RefSeq" id="WP_060673143.1">
    <property type="nucleotide sequence ID" value="NZ_LIXZ01000011.1"/>
</dbReference>
<dbReference type="GO" id="GO:0046872">
    <property type="term" value="F:metal ion binding"/>
    <property type="evidence" value="ECO:0007669"/>
    <property type="project" value="UniProtKB-KW"/>
</dbReference>
<keyword evidence="1" id="KW-0479">Metal-binding</keyword>
<dbReference type="InterPro" id="IPR004360">
    <property type="entry name" value="Glyas_Fos-R_dOase_dom"/>
</dbReference>
<dbReference type="InterPro" id="IPR037523">
    <property type="entry name" value="VOC_core"/>
</dbReference>
<dbReference type="GO" id="GO:0046491">
    <property type="term" value="P:L-methylmalonyl-CoA metabolic process"/>
    <property type="evidence" value="ECO:0007669"/>
    <property type="project" value="TreeGrafter"/>
</dbReference>
<dbReference type="PANTHER" id="PTHR43048:SF4">
    <property type="entry name" value="RING-CLEAVING DIOXYGENASE-RELATED"/>
    <property type="match status" value="1"/>
</dbReference>
<evidence type="ECO:0000256" key="1">
    <source>
        <dbReference type="ARBA" id="ARBA00022723"/>
    </source>
</evidence>
<proteinExistence type="predicted"/>
<accession>A0A0N8GGL7</accession>
<dbReference type="PANTHER" id="PTHR43048">
    <property type="entry name" value="METHYLMALONYL-COA EPIMERASE"/>
    <property type="match status" value="1"/>
</dbReference>
<gene>
    <name evidence="3" type="ORF">AM506_14155</name>
</gene>
<dbReference type="Proteomes" id="UP000050398">
    <property type="component" value="Unassembled WGS sequence"/>
</dbReference>
<dbReference type="SUPFAM" id="SSF54593">
    <property type="entry name" value="Glyoxalase/Bleomycin resistance protein/Dihydroxybiphenyl dioxygenase"/>
    <property type="match status" value="1"/>
</dbReference>
<comment type="caution">
    <text evidence="3">The sequence shown here is derived from an EMBL/GenBank/DDBJ whole genome shotgun (WGS) entry which is preliminary data.</text>
</comment>
<sequence length="126" mass="14799">MKLTHTRLLVDNYRKCFLFYKDVLGFEVSWGDENSLYGQFKVGQTHLGIFERKQMTDALNSGYVEETDQGARFALVFEVTSVEDTYEKLKEKVEFITRPTEKLEWGMKVAHFRDPEGTLLEIYENI</sequence>